<sequence>MNNNNEMVKMYETMLSLPSMDETVKFSQGIQRKQVLLLSLMIEKGLGSDSPEIKDLLAAMPESTVGELKNLSAEYLQKAGLTELNEKLKLFAGTNKS</sequence>
<dbReference type="RefSeq" id="WP_091151958.1">
    <property type="nucleotide sequence ID" value="NZ_FNAI01000010.1"/>
</dbReference>
<reference evidence="1 2" key="1">
    <citation type="submission" date="2016-10" db="EMBL/GenBank/DDBJ databases">
        <authorList>
            <person name="de Groot N.N."/>
        </authorList>
    </citation>
    <scope>NUCLEOTIDE SEQUENCE [LARGE SCALE GENOMIC DNA]</scope>
    <source>
        <strain evidence="1 2">47C3B</strain>
    </source>
</reference>
<keyword evidence="2" id="KW-1185">Reference proteome</keyword>
<name>A0A1G7GDV6_9SPHI</name>
<dbReference type="AlphaFoldDB" id="A0A1G7GDV6"/>
<gene>
    <name evidence="1" type="ORF">SAMN05216464_11096</name>
</gene>
<dbReference type="OrthoDB" id="798544at2"/>
<dbReference type="Proteomes" id="UP000199072">
    <property type="component" value="Unassembled WGS sequence"/>
</dbReference>
<protein>
    <submittedName>
        <fullName evidence="1">Uncharacterized protein</fullName>
    </submittedName>
</protein>
<organism evidence="1 2">
    <name type="scientific">Mucilaginibacter pineti</name>
    <dbReference type="NCBI Taxonomy" id="1391627"/>
    <lineage>
        <taxon>Bacteria</taxon>
        <taxon>Pseudomonadati</taxon>
        <taxon>Bacteroidota</taxon>
        <taxon>Sphingobacteriia</taxon>
        <taxon>Sphingobacteriales</taxon>
        <taxon>Sphingobacteriaceae</taxon>
        <taxon>Mucilaginibacter</taxon>
    </lineage>
</organism>
<evidence type="ECO:0000313" key="1">
    <source>
        <dbReference type="EMBL" id="SDE86263.1"/>
    </source>
</evidence>
<accession>A0A1G7GDV6</accession>
<evidence type="ECO:0000313" key="2">
    <source>
        <dbReference type="Proteomes" id="UP000199072"/>
    </source>
</evidence>
<dbReference type="EMBL" id="FNAI01000010">
    <property type="protein sequence ID" value="SDE86263.1"/>
    <property type="molecule type" value="Genomic_DNA"/>
</dbReference>
<proteinExistence type="predicted"/>